<feature type="compositionally biased region" description="Polar residues" evidence="1">
    <location>
        <begin position="57"/>
        <end position="74"/>
    </location>
</feature>
<feature type="compositionally biased region" description="Polar residues" evidence="1">
    <location>
        <begin position="330"/>
        <end position="380"/>
    </location>
</feature>
<feature type="compositionally biased region" description="Polar residues" evidence="1">
    <location>
        <begin position="307"/>
        <end position="322"/>
    </location>
</feature>
<proteinExistence type="predicted"/>
<organism evidence="2 3">
    <name type="scientific">Colocasia esculenta</name>
    <name type="common">Wild taro</name>
    <name type="synonym">Arum esculentum</name>
    <dbReference type="NCBI Taxonomy" id="4460"/>
    <lineage>
        <taxon>Eukaryota</taxon>
        <taxon>Viridiplantae</taxon>
        <taxon>Streptophyta</taxon>
        <taxon>Embryophyta</taxon>
        <taxon>Tracheophyta</taxon>
        <taxon>Spermatophyta</taxon>
        <taxon>Magnoliopsida</taxon>
        <taxon>Liliopsida</taxon>
        <taxon>Araceae</taxon>
        <taxon>Aroideae</taxon>
        <taxon>Colocasieae</taxon>
        <taxon>Colocasia</taxon>
    </lineage>
</organism>
<gene>
    <name evidence="2" type="ORF">Taro_012012</name>
</gene>
<dbReference type="EMBL" id="NMUH01000464">
    <property type="protein sequence ID" value="MQL79574.1"/>
    <property type="molecule type" value="Genomic_DNA"/>
</dbReference>
<evidence type="ECO:0000313" key="2">
    <source>
        <dbReference type="EMBL" id="MQL79574.1"/>
    </source>
</evidence>
<evidence type="ECO:0000256" key="1">
    <source>
        <dbReference type="SAM" id="MobiDB-lite"/>
    </source>
</evidence>
<evidence type="ECO:0000313" key="3">
    <source>
        <dbReference type="Proteomes" id="UP000652761"/>
    </source>
</evidence>
<feature type="compositionally biased region" description="Polar residues" evidence="1">
    <location>
        <begin position="82"/>
        <end position="118"/>
    </location>
</feature>
<feature type="region of interest" description="Disordered" evidence="1">
    <location>
        <begin position="57"/>
        <end position="118"/>
    </location>
</feature>
<keyword evidence="3" id="KW-1185">Reference proteome</keyword>
<reference evidence="2" key="1">
    <citation type="submission" date="2017-07" db="EMBL/GenBank/DDBJ databases">
        <title>Taro Niue Genome Assembly and Annotation.</title>
        <authorList>
            <person name="Atibalentja N."/>
            <person name="Keating K."/>
            <person name="Fields C.J."/>
        </authorList>
    </citation>
    <scope>NUCLEOTIDE SEQUENCE</scope>
    <source>
        <strain evidence="2">Niue_2</strain>
        <tissue evidence="2">Leaf</tissue>
    </source>
</reference>
<name>A0A843UCH5_COLES</name>
<feature type="region of interest" description="Disordered" evidence="1">
    <location>
        <begin position="296"/>
        <end position="380"/>
    </location>
</feature>
<dbReference type="AlphaFoldDB" id="A0A843UCH5"/>
<sequence length="380" mass="42199">MLGDRREVGAFPEEEEEGSGLEFILFSLWCFSSCVKEDLVGSRVLFPSVVKEDLVSVDTSSGQVDTSPRFQKTQLPEKGGQVDTSSGQVDTSSGQVDTRPSFQQSNLPNWESRSTLDQGRSVSISRSFKPSFQEEGQGNQGESLERRLLCKAREQIQLKRRRRRRISGISDAIKAEHHQLRRISIEFHQASSIEASASPLHRRTLFLRLFPSSQSLFFLISFCTLSHRALVCESSHSLCGLSRRAQFGVVVLRLLFESSCSVWSRRAPGILVVNFTDEGFMTKTIRKDLSKCGSQNQLDQQAEDVDTSSGQVDTSSRFQKTQLPEKGGQVDTSSGQVDTSSGQVDTSSGQVDTRPSFQQTSLPNWESRSTLDQGRSTHSG</sequence>
<protein>
    <submittedName>
        <fullName evidence="2">Uncharacterized protein</fullName>
    </submittedName>
</protein>
<accession>A0A843UCH5</accession>
<dbReference type="Proteomes" id="UP000652761">
    <property type="component" value="Unassembled WGS sequence"/>
</dbReference>
<comment type="caution">
    <text evidence="2">The sequence shown here is derived from an EMBL/GenBank/DDBJ whole genome shotgun (WGS) entry which is preliminary data.</text>
</comment>